<dbReference type="OrthoDB" id="10261408at2759"/>
<gene>
    <name evidence="3" type="ORF">BS47DRAFT_1451612</name>
</gene>
<name>A0A9P6B9J8_9AGAM</name>
<dbReference type="InterPro" id="IPR027417">
    <property type="entry name" value="P-loop_NTPase"/>
</dbReference>
<protein>
    <recommendedName>
        <fullName evidence="2">Septin-type G domain-containing protein</fullName>
    </recommendedName>
</protein>
<keyword evidence="1" id="KW-0342">GTP-binding</keyword>
<evidence type="ECO:0000313" key="4">
    <source>
        <dbReference type="Proteomes" id="UP000886523"/>
    </source>
</evidence>
<dbReference type="InterPro" id="IPR030379">
    <property type="entry name" value="G_SEPTIN_dom"/>
</dbReference>
<organism evidence="3 4">
    <name type="scientific">Hydnum rufescens UP504</name>
    <dbReference type="NCBI Taxonomy" id="1448309"/>
    <lineage>
        <taxon>Eukaryota</taxon>
        <taxon>Fungi</taxon>
        <taxon>Dikarya</taxon>
        <taxon>Basidiomycota</taxon>
        <taxon>Agaricomycotina</taxon>
        <taxon>Agaricomycetes</taxon>
        <taxon>Cantharellales</taxon>
        <taxon>Hydnaceae</taxon>
        <taxon>Hydnum</taxon>
    </lineage>
</organism>
<comment type="caution">
    <text evidence="3">The sequence shown here is derived from an EMBL/GenBank/DDBJ whole genome shotgun (WGS) entry which is preliminary data.</text>
</comment>
<evidence type="ECO:0000259" key="2">
    <source>
        <dbReference type="PROSITE" id="PS51719"/>
    </source>
</evidence>
<evidence type="ECO:0000313" key="3">
    <source>
        <dbReference type="EMBL" id="KAF9520121.1"/>
    </source>
</evidence>
<dbReference type="GO" id="GO:0005525">
    <property type="term" value="F:GTP binding"/>
    <property type="evidence" value="ECO:0007669"/>
    <property type="project" value="UniProtKB-KW"/>
</dbReference>
<accession>A0A9P6B9J8</accession>
<comment type="similarity">
    <text evidence="1">Belongs to the TRAFAC class TrmE-Era-EngA-EngB-Septin-like GTPase superfamily. Septin GTPase family.</text>
</comment>
<sequence>MGTLSLRPVLALTLAFPHLGTDQHLKMILFDRTSFWPHVEGATQEPEQAMMLLLLSEIHAVKRLSEQVNVLPIISHADTMTNEHLEEVKNAIRQDLKKAGLGFSLLESMKTKRRMLETMMMKGTTKSSPCVQSTEIRRQIVMYLQSRSRARAALTHEDVANSDDSGRVLTLTDLQKVMPFAIMSPDPVPSSSGSRLKSLALSTSLPSLICAGDNIVPHSEPLADLRGKYTLNYRWGSVDVLDPKHCDYLALRHAVLGPQMHMLRQTTKEVLYEKHRTEKLLARRARQILPAPTQSTLSKGSAIEGTIYAGLRRCVPQFARLEPVWPISNPNDF</sequence>
<reference evidence="3" key="1">
    <citation type="journal article" date="2020" name="Nat. Commun.">
        <title>Large-scale genome sequencing of mycorrhizal fungi provides insights into the early evolution of symbiotic traits.</title>
        <authorList>
            <person name="Miyauchi S."/>
            <person name="Kiss E."/>
            <person name="Kuo A."/>
            <person name="Drula E."/>
            <person name="Kohler A."/>
            <person name="Sanchez-Garcia M."/>
            <person name="Morin E."/>
            <person name="Andreopoulos B."/>
            <person name="Barry K.W."/>
            <person name="Bonito G."/>
            <person name="Buee M."/>
            <person name="Carver A."/>
            <person name="Chen C."/>
            <person name="Cichocki N."/>
            <person name="Clum A."/>
            <person name="Culley D."/>
            <person name="Crous P.W."/>
            <person name="Fauchery L."/>
            <person name="Girlanda M."/>
            <person name="Hayes R.D."/>
            <person name="Keri Z."/>
            <person name="LaButti K."/>
            <person name="Lipzen A."/>
            <person name="Lombard V."/>
            <person name="Magnuson J."/>
            <person name="Maillard F."/>
            <person name="Murat C."/>
            <person name="Nolan M."/>
            <person name="Ohm R.A."/>
            <person name="Pangilinan J."/>
            <person name="Pereira M.F."/>
            <person name="Perotto S."/>
            <person name="Peter M."/>
            <person name="Pfister S."/>
            <person name="Riley R."/>
            <person name="Sitrit Y."/>
            <person name="Stielow J.B."/>
            <person name="Szollosi G."/>
            <person name="Zifcakova L."/>
            <person name="Stursova M."/>
            <person name="Spatafora J.W."/>
            <person name="Tedersoo L."/>
            <person name="Vaario L.M."/>
            <person name="Yamada A."/>
            <person name="Yan M."/>
            <person name="Wang P."/>
            <person name="Xu J."/>
            <person name="Bruns T."/>
            <person name="Baldrian P."/>
            <person name="Vilgalys R."/>
            <person name="Dunand C."/>
            <person name="Henrissat B."/>
            <person name="Grigoriev I.V."/>
            <person name="Hibbett D."/>
            <person name="Nagy L.G."/>
            <person name="Martin F.M."/>
        </authorList>
    </citation>
    <scope>NUCLEOTIDE SEQUENCE</scope>
    <source>
        <strain evidence="3">UP504</strain>
    </source>
</reference>
<dbReference type="Proteomes" id="UP000886523">
    <property type="component" value="Unassembled WGS sequence"/>
</dbReference>
<dbReference type="AlphaFoldDB" id="A0A9P6B9J8"/>
<proteinExistence type="inferred from homology"/>
<feature type="domain" description="Septin-type G" evidence="2">
    <location>
        <begin position="1"/>
        <end position="282"/>
    </location>
</feature>
<keyword evidence="1" id="KW-0547">Nucleotide-binding</keyword>
<dbReference type="PROSITE" id="PS51719">
    <property type="entry name" value="G_SEPTIN"/>
    <property type="match status" value="1"/>
</dbReference>
<dbReference type="EMBL" id="MU128913">
    <property type="protein sequence ID" value="KAF9520121.1"/>
    <property type="molecule type" value="Genomic_DNA"/>
</dbReference>
<keyword evidence="4" id="KW-1185">Reference proteome</keyword>
<dbReference type="Pfam" id="PF00735">
    <property type="entry name" value="Septin"/>
    <property type="match status" value="2"/>
</dbReference>
<dbReference type="PANTHER" id="PTHR18884">
    <property type="entry name" value="SEPTIN"/>
    <property type="match status" value="1"/>
</dbReference>
<dbReference type="Gene3D" id="3.40.50.300">
    <property type="entry name" value="P-loop containing nucleotide triphosphate hydrolases"/>
    <property type="match status" value="1"/>
</dbReference>
<evidence type="ECO:0000256" key="1">
    <source>
        <dbReference type="RuleBase" id="RU004560"/>
    </source>
</evidence>